<proteinExistence type="predicted"/>
<protein>
    <submittedName>
        <fullName evidence="1">Uncharacterized protein</fullName>
    </submittedName>
</protein>
<evidence type="ECO:0000313" key="1">
    <source>
        <dbReference type="EMBL" id="SDE98587.1"/>
    </source>
</evidence>
<dbReference type="RefSeq" id="WP_074538399.1">
    <property type="nucleotide sequence ID" value="NZ_FNBD01000006.1"/>
</dbReference>
<reference evidence="2" key="1">
    <citation type="submission" date="2016-10" db="EMBL/GenBank/DDBJ databases">
        <authorList>
            <person name="Varghese N."/>
            <person name="Submissions S."/>
        </authorList>
    </citation>
    <scope>NUCLEOTIDE SEQUENCE [LARGE SCALE GENOMIC DNA]</scope>
    <source>
        <strain evidence="2">DSM 24729</strain>
    </source>
</reference>
<name>A0A1G7HDN7_9FLAO</name>
<dbReference type="EMBL" id="FNBD01000006">
    <property type="protein sequence ID" value="SDE98587.1"/>
    <property type="molecule type" value="Genomic_DNA"/>
</dbReference>
<dbReference type="AlphaFoldDB" id="A0A1G7HDN7"/>
<keyword evidence="2" id="KW-1185">Reference proteome</keyword>
<gene>
    <name evidence="1" type="ORF">SAMN04487992_1069</name>
</gene>
<dbReference type="Proteomes" id="UP000182114">
    <property type="component" value="Unassembled WGS sequence"/>
</dbReference>
<organism evidence="1 2">
    <name type="scientific">Cellulophaga baltica</name>
    <dbReference type="NCBI Taxonomy" id="76594"/>
    <lineage>
        <taxon>Bacteria</taxon>
        <taxon>Pseudomonadati</taxon>
        <taxon>Bacteroidota</taxon>
        <taxon>Flavobacteriia</taxon>
        <taxon>Flavobacteriales</taxon>
        <taxon>Flavobacteriaceae</taxon>
        <taxon>Cellulophaga</taxon>
    </lineage>
</organism>
<evidence type="ECO:0000313" key="2">
    <source>
        <dbReference type="Proteomes" id="UP000182114"/>
    </source>
</evidence>
<sequence>MSELKVKTNNFLFEYRKTIRSKLSTQPEWKIDSLINDSKKYEVQKLTVSEKIELIIKEDDNPFIELVNKLLSNIEKGQTSAVNNLISNMTNGKFLDSLGIPNQ</sequence>
<accession>A0A1G7HDN7</accession>